<evidence type="ECO:0000313" key="2">
    <source>
        <dbReference type="Proteomes" id="UP000809290"/>
    </source>
</evidence>
<reference evidence="1 2" key="1">
    <citation type="submission" date="2021-01" db="EMBL/GenBank/DDBJ databases">
        <title>Sequencing the genomes of 1000 actinobacteria strains.</title>
        <authorList>
            <person name="Klenk H.-P."/>
        </authorList>
    </citation>
    <scope>NUCLEOTIDE SEQUENCE [LARGE SCALE GENOMIC DNA]</scope>
    <source>
        <strain evidence="1 2">DSM 13657</strain>
    </source>
</reference>
<accession>A0ABS2SJB8</accession>
<organism evidence="1 2">
    <name type="scientific">Brevibacterium paucivorans</name>
    <dbReference type="NCBI Taxonomy" id="170994"/>
    <lineage>
        <taxon>Bacteria</taxon>
        <taxon>Bacillati</taxon>
        <taxon>Actinomycetota</taxon>
        <taxon>Actinomycetes</taxon>
        <taxon>Micrococcales</taxon>
        <taxon>Brevibacteriaceae</taxon>
        <taxon>Brevibacterium</taxon>
    </lineage>
</organism>
<dbReference type="RefSeq" id="WP_204515146.1">
    <property type="nucleotide sequence ID" value="NZ_JAFBCP010000001.1"/>
</dbReference>
<evidence type="ECO:0000313" key="1">
    <source>
        <dbReference type="EMBL" id="MBM7816348.1"/>
    </source>
</evidence>
<proteinExistence type="predicted"/>
<dbReference type="Proteomes" id="UP000809290">
    <property type="component" value="Unassembled WGS sequence"/>
</dbReference>
<gene>
    <name evidence="1" type="ORF">JOE56_001042</name>
</gene>
<dbReference type="EMBL" id="JAFBCP010000001">
    <property type="protein sequence ID" value="MBM7816348.1"/>
    <property type="molecule type" value="Genomic_DNA"/>
</dbReference>
<protein>
    <submittedName>
        <fullName evidence="1">Uncharacterized protein</fullName>
    </submittedName>
</protein>
<keyword evidence="2" id="KW-1185">Reference proteome</keyword>
<comment type="caution">
    <text evidence="1">The sequence shown here is derived from an EMBL/GenBank/DDBJ whole genome shotgun (WGS) entry which is preliminary data.</text>
</comment>
<sequence>MRRKWPIALICTGIVLCLSTMLSVPILNFTVHVPGRAVLTYFKALEKHDTNRALTMLDIPHERMLDGVSDDILSGAASVPKQAKVLDSKRVNENEYDVKVSYVQGSDTRETTFRVKRDARTFGTIQKWSIKVDQWPVIAIDAGGAPTAQLNGVSVPAGETRVLFPVTYTVGFNSTYLRSDYQTVDVTEPATTSDVHLTGKPTKELTKKVADIIKKQIDECMQATTLMPAGCGFGKETNNQILGDVKWKVKSYPHVTLENGASGIEMAPTNVEFTVSGKQRDAVTAFESTFTDTVTTRMSAKVRIEGNNVTVIQEEAK</sequence>
<name>A0ABS2SJB8_9MICO</name>